<accession>A0A5C6AHY8</accession>
<comment type="caution">
    <text evidence="3">The sequence shown here is derived from an EMBL/GenBank/DDBJ whole genome shotgun (WGS) entry which is preliminary data.</text>
</comment>
<evidence type="ECO:0000256" key="1">
    <source>
        <dbReference type="SAM" id="MobiDB-lite"/>
    </source>
</evidence>
<organism evidence="3 4">
    <name type="scientific">Botrimarina colliarenosi</name>
    <dbReference type="NCBI Taxonomy" id="2528001"/>
    <lineage>
        <taxon>Bacteria</taxon>
        <taxon>Pseudomonadati</taxon>
        <taxon>Planctomycetota</taxon>
        <taxon>Planctomycetia</taxon>
        <taxon>Pirellulales</taxon>
        <taxon>Lacipirellulaceae</taxon>
        <taxon>Botrimarina</taxon>
    </lineage>
</organism>
<feature type="compositionally biased region" description="Low complexity" evidence="1">
    <location>
        <begin position="333"/>
        <end position="347"/>
    </location>
</feature>
<feature type="chain" id="PRO_5022909183" description="Ser-Thr-rich glycosyl-phosphatidyl-inositol-anchored membrane family protein" evidence="2">
    <location>
        <begin position="33"/>
        <end position="577"/>
    </location>
</feature>
<reference evidence="3 4" key="1">
    <citation type="submission" date="2019-02" db="EMBL/GenBank/DDBJ databases">
        <title>Deep-cultivation of Planctomycetes and their phenomic and genomic characterization uncovers novel biology.</title>
        <authorList>
            <person name="Wiegand S."/>
            <person name="Jogler M."/>
            <person name="Boedeker C."/>
            <person name="Pinto D."/>
            <person name="Vollmers J."/>
            <person name="Rivas-Marin E."/>
            <person name="Kohn T."/>
            <person name="Peeters S.H."/>
            <person name="Heuer A."/>
            <person name="Rast P."/>
            <person name="Oberbeckmann S."/>
            <person name="Bunk B."/>
            <person name="Jeske O."/>
            <person name="Meyerdierks A."/>
            <person name="Storesund J.E."/>
            <person name="Kallscheuer N."/>
            <person name="Luecker S."/>
            <person name="Lage O.M."/>
            <person name="Pohl T."/>
            <person name="Merkel B.J."/>
            <person name="Hornburger P."/>
            <person name="Mueller R.-W."/>
            <person name="Bruemmer F."/>
            <person name="Labrenz M."/>
            <person name="Spormann A.M."/>
            <person name="Op Den Camp H."/>
            <person name="Overmann J."/>
            <person name="Amann R."/>
            <person name="Jetten M.S.M."/>
            <person name="Mascher T."/>
            <person name="Medema M.H."/>
            <person name="Devos D.P."/>
            <person name="Kaster A.-K."/>
            <person name="Ovreas L."/>
            <person name="Rohde M."/>
            <person name="Galperin M.Y."/>
            <person name="Jogler C."/>
        </authorList>
    </citation>
    <scope>NUCLEOTIDE SEQUENCE [LARGE SCALE GENOMIC DNA]</scope>
    <source>
        <strain evidence="3 4">Pla108</strain>
    </source>
</reference>
<keyword evidence="2" id="KW-0732">Signal</keyword>
<feature type="compositionally biased region" description="Low complexity" evidence="1">
    <location>
        <begin position="361"/>
        <end position="371"/>
    </location>
</feature>
<evidence type="ECO:0000256" key="2">
    <source>
        <dbReference type="SAM" id="SignalP"/>
    </source>
</evidence>
<keyword evidence="4" id="KW-1185">Reference proteome</keyword>
<feature type="compositionally biased region" description="Polar residues" evidence="1">
    <location>
        <begin position="301"/>
        <end position="316"/>
    </location>
</feature>
<proteinExistence type="predicted"/>
<feature type="signal peptide" evidence="2">
    <location>
        <begin position="1"/>
        <end position="32"/>
    </location>
</feature>
<evidence type="ECO:0000313" key="3">
    <source>
        <dbReference type="EMBL" id="TWT99652.1"/>
    </source>
</evidence>
<feature type="region of interest" description="Disordered" evidence="1">
    <location>
        <begin position="243"/>
        <end position="280"/>
    </location>
</feature>
<dbReference type="SUPFAM" id="SSF110296">
    <property type="entry name" value="Oligoxyloglucan reducing end-specific cellobiohydrolase"/>
    <property type="match status" value="1"/>
</dbReference>
<dbReference type="OrthoDB" id="257265at2"/>
<dbReference type="AlphaFoldDB" id="A0A5C6AHY8"/>
<evidence type="ECO:0008006" key="5">
    <source>
        <dbReference type="Google" id="ProtNLM"/>
    </source>
</evidence>
<dbReference type="EMBL" id="SJPR01000001">
    <property type="protein sequence ID" value="TWT99652.1"/>
    <property type="molecule type" value="Genomic_DNA"/>
</dbReference>
<feature type="compositionally biased region" description="Low complexity" evidence="1">
    <location>
        <begin position="243"/>
        <end position="267"/>
    </location>
</feature>
<name>A0A5C6AHY8_9BACT</name>
<dbReference type="Proteomes" id="UP000317421">
    <property type="component" value="Unassembled WGS sequence"/>
</dbReference>
<evidence type="ECO:0000313" key="4">
    <source>
        <dbReference type="Proteomes" id="UP000317421"/>
    </source>
</evidence>
<protein>
    <recommendedName>
        <fullName evidence="5">Ser-Thr-rich glycosyl-phosphatidyl-inositol-anchored membrane family protein</fullName>
    </recommendedName>
</protein>
<gene>
    <name evidence="3" type="ORF">Pla108_05950</name>
</gene>
<dbReference type="RefSeq" id="WP_146442729.1">
    <property type="nucleotide sequence ID" value="NZ_SJPR01000001.1"/>
</dbReference>
<feature type="region of interest" description="Disordered" evidence="1">
    <location>
        <begin position="301"/>
        <end position="374"/>
    </location>
</feature>
<sequence precursor="true">MPGLQPPAGLTRTARRLVALVLLCAPIAPARAQAPTSEPVFWSRTELMIPYRWAGTATGAAEVVLYHSSDQGRAWRVAGSAAPHVRSFRFQAPADGEHWFAVRTYDRAGVATPPGPLGPEMRVVVDTAAPTIDRLDAQLNAGLLTVELELSDTTGFAAQPLTLYAQPTGQPGWTPVPVTSAQPSADNRSARVVAQWRPPAGVTRIDVRATVEDRAGNRVERSATAEAAQGLAALAPRTPAAPAAFGTAWPSTTATPPAPLATGAPSLDPFADAERRQPAAAKPFAAPPFASAATPGFNSSGINSMAKSTPWPSESAASRPLVAGGLTGSVDRSQPAFSSTPFSSASFGRSPADPFADRESAASSPDAAPPSRMVNSTEFDFDYELNRTGRWGVAKVELWGTDDGGRSWRRFAIDSDRESPIHVTTPGEGTYGFRLVVESIGGLEATTPRPGDAPEAVVGVDLTKPQVLLGDVRQGVGYFADQLVIEWRANDEHLTERPIDLFYSNRETGPWIPIATNLPNNGRHSWRLQRHLPRQLFLRAEARDEAGNVAAMTTPQAIEVDVAVASGSLKGVRPSGN</sequence>